<dbReference type="Proteomes" id="UP000264820">
    <property type="component" value="Unplaced"/>
</dbReference>
<dbReference type="AlphaFoldDB" id="A0A3Q2Z524"/>
<feature type="domain" description="PLD phosphodiesterase" evidence="3">
    <location>
        <begin position="395"/>
        <end position="421"/>
    </location>
</feature>
<evidence type="ECO:0000313" key="5">
    <source>
        <dbReference type="Proteomes" id="UP000264820"/>
    </source>
</evidence>
<keyword evidence="2" id="KW-0812">Transmembrane</keyword>
<accession>A0A3Q2Z524</accession>
<protein>
    <submittedName>
        <fullName evidence="4">Phospholipase D family member 4</fullName>
    </submittedName>
</protein>
<dbReference type="OrthoDB" id="1923775at2759"/>
<dbReference type="Pfam" id="PF00614">
    <property type="entry name" value="PLDc"/>
    <property type="match status" value="2"/>
</dbReference>
<dbReference type="GeneID" id="109516023"/>
<dbReference type="SMART" id="SM00155">
    <property type="entry name" value="PLDc"/>
    <property type="match status" value="2"/>
</dbReference>
<sequence>MSTTYGRMRISTNRILHDKQNKKESTCYVASIGVLATMIILGILLAVAVLEGPQASQNHVVSMDQCSMVVVESIPQHVQYKANGTFGIPLEKVWKELLSIATEELEVVSFYWTLTGNDTNITSSSDRPGREILEQLQSLPSRNVSVRVVTSLPSINSNSTDLKILAEKGVHVREVNFGRLTGGVMHSKFWIVDRRHVFIGSANMDWRALTQVKELGMVIYNCSSLARDLYKIFLSYWVMGEYNSSLPVSWPPSFDTDINKEHPLLVKKDNITSRLYIASSPPSFCPESRTRDLEAIVSIISEAQHFIDVAVMDYSPSIRFHRPKRYWPVIDNAIRAAAFERRVRIRMLISCWPYSFPGMLPFLQSLASLDSVKDHISIQIKFYILPVGNQTNIPFSRVNHNKYMVTDKAAYIGTSNWDGDYFLTTAGVGLVISQHAPHSIWKIEAVQAQLQAVFNRDWYSEFAVNFAEPGHRADCALSP</sequence>
<reference evidence="4" key="1">
    <citation type="submission" date="2025-08" db="UniProtKB">
        <authorList>
            <consortium name="Ensembl"/>
        </authorList>
    </citation>
    <scope>IDENTIFICATION</scope>
</reference>
<dbReference type="KEGG" id="hcq:109516023"/>
<evidence type="ECO:0000256" key="1">
    <source>
        <dbReference type="ARBA" id="ARBA00008664"/>
    </source>
</evidence>
<dbReference type="SUPFAM" id="SSF56024">
    <property type="entry name" value="Phospholipase D/nuclease"/>
    <property type="match status" value="2"/>
</dbReference>
<evidence type="ECO:0000313" key="4">
    <source>
        <dbReference type="Ensembl" id="ENSHCOP00000026905.1"/>
    </source>
</evidence>
<reference evidence="4" key="2">
    <citation type="submission" date="2025-09" db="UniProtKB">
        <authorList>
            <consortium name="Ensembl"/>
        </authorList>
    </citation>
    <scope>IDENTIFICATION</scope>
</reference>
<keyword evidence="5" id="KW-1185">Reference proteome</keyword>
<proteinExistence type="inferred from homology"/>
<dbReference type="Ensembl" id="ENSHCOT00000022503.1">
    <property type="protein sequence ID" value="ENSHCOP00000026905.1"/>
    <property type="gene ID" value="ENSHCOG00000018252.1"/>
</dbReference>
<dbReference type="RefSeq" id="XP_019725747.1">
    <property type="nucleotide sequence ID" value="XM_019870188.1"/>
</dbReference>
<dbReference type="PROSITE" id="PS50035">
    <property type="entry name" value="PLD"/>
    <property type="match status" value="2"/>
</dbReference>
<dbReference type="Pfam" id="PF13918">
    <property type="entry name" value="PLDc_3"/>
    <property type="match status" value="1"/>
</dbReference>
<dbReference type="RefSeq" id="XP_019725748.1">
    <property type="nucleotide sequence ID" value="XM_019870189.1"/>
</dbReference>
<keyword evidence="2" id="KW-0472">Membrane</keyword>
<dbReference type="InterPro" id="IPR050874">
    <property type="entry name" value="Diverse_PLD-related"/>
</dbReference>
<organism evidence="4 5">
    <name type="scientific">Hippocampus comes</name>
    <name type="common">Tiger tail seahorse</name>
    <dbReference type="NCBI Taxonomy" id="109280"/>
    <lineage>
        <taxon>Eukaryota</taxon>
        <taxon>Metazoa</taxon>
        <taxon>Chordata</taxon>
        <taxon>Craniata</taxon>
        <taxon>Vertebrata</taxon>
        <taxon>Euteleostomi</taxon>
        <taxon>Actinopterygii</taxon>
        <taxon>Neopterygii</taxon>
        <taxon>Teleostei</taxon>
        <taxon>Neoteleostei</taxon>
        <taxon>Acanthomorphata</taxon>
        <taxon>Syngnathiaria</taxon>
        <taxon>Syngnathiformes</taxon>
        <taxon>Syngnathoidei</taxon>
        <taxon>Syngnathidae</taxon>
        <taxon>Hippocampus</taxon>
    </lineage>
</organism>
<dbReference type="InterPro" id="IPR001736">
    <property type="entry name" value="PLipase_D/transphosphatidylase"/>
</dbReference>
<dbReference type="GO" id="GO:0003824">
    <property type="term" value="F:catalytic activity"/>
    <property type="evidence" value="ECO:0007669"/>
    <property type="project" value="InterPro"/>
</dbReference>
<dbReference type="STRING" id="109280.ENSHCOP00000026905"/>
<feature type="domain" description="PLD phosphodiesterase" evidence="3">
    <location>
        <begin position="181"/>
        <end position="208"/>
    </location>
</feature>
<dbReference type="InterPro" id="IPR032803">
    <property type="entry name" value="PLDc_3"/>
</dbReference>
<dbReference type="OMA" id="GYIIPVF"/>
<evidence type="ECO:0000259" key="3">
    <source>
        <dbReference type="PROSITE" id="PS50035"/>
    </source>
</evidence>
<keyword evidence="2" id="KW-1133">Transmembrane helix</keyword>
<dbReference type="PANTHER" id="PTHR10185">
    <property type="entry name" value="PHOSPHOLIPASE D - RELATED"/>
    <property type="match status" value="1"/>
</dbReference>
<dbReference type="CTD" id="122618"/>
<feature type="transmembrane region" description="Helical" evidence="2">
    <location>
        <begin position="27"/>
        <end position="50"/>
    </location>
</feature>
<dbReference type="Gene3D" id="3.30.870.10">
    <property type="entry name" value="Endonuclease Chain A"/>
    <property type="match status" value="2"/>
</dbReference>
<dbReference type="GeneTree" id="ENSGT00950000183059"/>
<evidence type="ECO:0000256" key="2">
    <source>
        <dbReference type="SAM" id="Phobius"/>
    </source>
</evidence>
<comment type="similarity">
    <text evidence="1">Belongs to the phospholipase D family.</text>
</comment>
<name>A0A3Q2Z524_HIPCM</name>
<dbReference type="PANTHER" id="PTHR10185:SF8">
    <property type="entry name" value="5'-3' EXONUCLEASE PLD4"/>
    <property type="match status" value="1"/>
</dbReference>